<dbReference type="EMBL" id="MFTL01000004">
    <property type="protein sequence ID" value="OGI61993.1"/>
    <property type="molecule type" value="Genomic_DNA"/>
</dbReference>
<name>A0A1F6UXD7_9BACT</name>
<protein>
    <submittedName>
        <fullName evidence="1">Uncharacterized protein</fullName>
    </submittedName>
</protein>
<sequence>MEKQVKISSEMLKKQGEEAQAKVMEGEGKILAGKAQVAEGEQEFTGVKQTVEENLDILAHEASLDYMGKLNQDLKKAVDSGDHAKAKQVLEDIFSHKESMKDYAAKARENIGDYFDKKGEVDMEKFQQQMDAFMQETLTIWYGEKDAKKAKLSMSATPLDQIDYEKMRKDVDPAKFGEYSINPETAGLNFQEKEPKIKILDLKEFIGKPRSEVMKHVVDTYGSQYHIPGLEYEQYLLNNPDKVPKEMKDGNWYYFMGSTLRYRDGIAYVPCMRWDGDELYRDAPWLKNAWYSYVRVLLLEK</sequence>
<dbReference type="AlphaFoldDB" id="A0A1F6UXD7"/>
<evidence type="ECO:0000313" key="1">
    <source>
        <dbReference type="EMBL" id="OGI61993.1"/>
    </source>
</evidence>
<evidence type="ECO:0000313" key="2">
    <source>
        <dbReference type="Proteomes" id="UP000182253"/>
    </source>
</evidence>
<reference evidence="1 2" key="1">
    <citation type="journal article" date="2016" name="Nat. Commun.">
        <title>Thousands of microbial genomes shed light on interconnected biogeochemical processes in an aquifer system.</title>
        <authorList>
            <person name="Anantharaman K."/>
            <person name="Brown C.T."/>
            <person name="Hug L.A."/>
            <person name="Sharon I."/>
            <person name="Castelle C.J."/>
            <person name="Probst A.J."/>
            <person name="Thomas B.C."/>
            <person name="Singh A."/>
            <person name="Wilkins M.J."/>
            <person name="Karaoz U."/>
            <person name="Brodie E.L."/>
            <person name="Williams K.H."/>
            <person name="Hubbard S.S."/>
            <person name="Banfield J.F."/>
        </authorList>
    </citation>
    <scope>NUCLEOTIDE SEQUENCE [LARGE SCALE GENOMIC DNA]</scope>
</reference>
<accession>A0A1F6UXD7</accession>
<comment type="caution">
    <text evidence="1">The sequence shown here is derived from an EMBL/GenBank/DDBJ whole genome shotgun (WGS) entry which is preliminary data.</text>
</comment>
<dbReference type="Proteomes" id="UP000182253">
    <property type="component" value="Unassembled WGS sequence"/>
</dbReference>
<proteinExistence type="predicted"/>
<gene>
    <name evidence="1" type="ORF">A2645_01780</name>
</gene>
<organism evidence="1 2">
    <name type="scientific">Candidatus Nomurabacteria bacterium RIFCSPHIGHO2_01_FULL_39_9</name>
    <dbReference type="NCBI Taxonomy" id="1801735"/>
    <lineage>
        <taxon>Bacteria</taxon>
        <taxon>Candidatus Nomuraibacteriota</taxon>
    </lineage>
</organism>